<dbReference type="Proteomes" id="UP000234331">
    <property type="component" value="Unassembled WGS sequence"/>
</dbReference>
<evidence type="ECO:0000259" key="2">
    <source>
        <dbReference type="Pfam" id="PF00296"/>
    </source>
</evidence>
<dbReference type="NCBIfam" id="TIGR03620">
    <property type="entry name" value="F420_MSMEG_4141"/>
    <property type="match status" value="1"/>
</dbReference>
<dbReference type="PANTHER" id="PTHR43244:SF1">
    <property type="entry name" value="5,10-METHYLENETETRAHYDROMETHANOPTERIN REDUCTASE"/>
    <property type="match status" value="1"/>
</dbReference>
<reference evidence="3 4" key="1">
    <citation type="submission" date="2017-06" db="EMBL/GenBank/DDBJ databases">
        <authorList>
            <person name="Kim H.J."/>
            <person name="Triplett B.A."/>
        </authorList>
    </citation>
    <scope>NUCLEOTIDE SEQUENCE [LARGE SCALE GENOMIC DNA]</scope>
    <source>
        <strain evidence="3">FRACA_ARgP5</strain>
    </source>
</reference>
<sequence length="299" mass="31943">MVERVRERLGRFGVWIPPYVLGVTSVEVQRRELVRIERLGYGSIWTGETPVASSMRSREAFAQLGLMLAATERIVVGAGIANIGNRAATAMHTGAATLAEAYPGRFVLGLGGHSGERPLGMLREYLDAMARPADTANQLADYPLVLAALGPRAHELARERAHGVHPFLQPVAHTAAARAAVGPGSLVIPHQSVVLETDPDTARSRLRAIFDAGVGAAHSPYARHYLRLGYSEADVLGRRSDRLIDDLLAWGDEAAVAARLTAQLDAGADHVLVHPFAADLPAAVDQLERLAPLLVGAAY</sequence>
<dbReference type="Pfam" id="PF00296">
    <property type="entry name" value="Bac_luciferase"/>
    <property type="match status" value="1"/>
</dbReference>
<keyword evidence="4" id="KW-1185">Reference proteome</keyword>
<protein>
    <recommendedName>
        <fullName evidence="2">Luciferase-like domain-containing protein</fullName>
    </recommendedName>
</protein>
<dbReference type="PANTHER" id="PTHR43244">
    <property type="match status" value="1"/>
</dbReference>
<dbReference type="InterPro" id="IPR036661">
    <property type="entry name" value="Luciferase-like_sf"/>
</dbReference>
<dbReference type="InterPro" id="IPR019922">
    <property type="entry name" value="Lucif-like_OxRdatse_MSMEG_4141"/>
</dbReference>
<accession>A0A2I2KL86</accession>
<dbReference type="GO" id="GO:0016705">
    <property type="term" value="F:oxidoreductase activity, acting on paired donors, with incorporation or reduction of molecular oxygen"/>
    <property type="evidence" value="ECO:0007669"/>
    <property type="project" value="InterPro"/>
</dbReference>
<dbReference type="EMBL" id="FZMO01000046">
    <property type="protein sequence ID" value="SNQ46425.1"/>
    <property type="molecule type" value="Genomic_DNA"/>
</dbReference>
<feature type="domain" description="Luciferase-like" evidence="2">
    <location>
        <begin position="29"/>
        <end position="270"/>
    </location>
</feature>
<proteinExistence type="predicted"/>
<evidence type="ECO:0000256" key="1">
    <source>
        <dbReference type="ARBA" id="ARBA00023002"/>
    </source>
</evidence>
<name>A0A2I2KL86_9ACTN</name>
<evidence type="ECO:0000313" key="3">
    <source>
        <dbReference type="EMBL" id="SNQ46425.1"/>
    </source>
</evidence>
<dbReference type="AlphaFoldDB" id="A0A2I2KL86"/>
<keyword evidence="1" id="KW-0560">Oxidoreductase</keyword>
<dbReference type="InterPro" id="IPR011251">
    <property type="entry name" value="Luciferase-like_dom"/>
</dbReference>
<evidence type="ECO:0000313" key="4">
    <source>
        <dbReference type="Proteomes" id="UP000234331"/>
    </source>
</evidence>
<dbReference type="InterPro" id="IPR050564">
    <property type="entry name" value="F420-G6PD/mer"/>
</dbReference>
<gene>
    <name evidence="3" type="ORF">FRACA_140024</name>
</gene>
<organism evidence="3 4">
    <name type="scientific">Frankia canadensis</name>
    <dbReference type="NCBI Taxonomy" id="1836972"/>
    <lineage>
        <taxon>Bacteria</taxon>
        <taxon>Bacillati</taxon>
        <taxon>Actinomycetota</taxon>
        <taxon>Actinomycetes</taxon>
        <taxon>Frankiales</taxon>
        <taxon>Frankiaceae</taxon>
        <taxon>Frankia</taxon>
    </lineage>
</organism>
<dbReference type="Gene3D" id="3.20.20.30">
    <property type="entry name" value="Luciferase-like domain"/>
    <property type="match status" value="1"/>
</dbReference>
<dbReference type="SUPFAM" id="SSF51679">
    <property type="entry name" value="Bacterial luciferase-like"/>
    <property type="match status" value="1"/>
</dbReference>